<reference evidence="8 9" key="1">
    <citation type="submission" date="2020-01" db="EMBL/GenBank/DDBJ databases">
        <title>Whole-genome sequence of Heliobacterium undosum DSM 13378.</title>
        <authorList>
            <person name="Kyndt J.A."/>
            <person name="Meyer T.E."/>
        </authorList>
    </citation>
    <scope>NUCLEOTIDE SEQUENCE [LARGE SCALE GENOMIC DNA]</scope>
    <source>
        <strain evidence="8 9">DSM 13378</strain>
    </source>
</reference>
<dbReference type="GO" id="GO:0003729">
    <property type="term" value="F:mRNA binding"/>
    <property type="evidence" value="ECO:0007669"/>
    <property type="project" value="InterPro"/>
</dbReference>
<dbReference type="Pfam" id="PF07927">
    <property type="entry name" value="HicA_toxin"/>
    <property type="match status" value="1"/>
</dbReference>
<dbReference type="PANTHER" id="PTHR34873">
    <property type="entry name" value="SSR1766 PROTEIN"/>
    <property type="match status" value="1"/>
</dbReference>
<gene>
    <name evidence="8" type="ORF">GTO91_03495</name>
</gene>
<name>A0A845KY91_9FIRM</name>
<comment type="similarity">
    <text evidence="1">Belongs to the HicA mRNA interferase family.</text>
</comment>
<dbReference type="GO" id="GO:0016787">
    <property type="term" value="F:hydrolase activity"/>
    <property type="evidence" value="ECO:0007669"/>
    <property type="project" value="UniProtKB-KW"/>
</dbReference>
<dbReference type="EMBL" id="WXEY01000002">
    <property type="protein sequence ID" value="MZP28772.1"/>
    <property type="molecule type" value="Genomic_DNA"/>
</dbReference>
<dbReference type="PANTHER" id="PTHR34873:SF3">
    <property type="entry name" value="ADDICTION MODULE TOXIN, HICA FAMILY"/>
    <property type="match status" value="1"/>
</dbReference>
<keyword evidence="6" id="KW-0694">RNA-binding</keyword>
<protein>
    <submittedName>
        <fullName evidence="8">Addiction module toxin, HicA family</fullName>
    </submittedName>
</protein>
<dbReference type="InterPro" id="IPR012933">
    <property type="entry name" value="HicA_mRNA_interferase"/>
</dbReference>
<dbReference type="AlphaFoldDB" id="A0A845KY91"/>
<dbReference type="GO" id="GO:0004519">
    <property type="term" value="F:endonuclease activity"/>
    <property type="evidence" value="ECO:0007669"/>
    <property type="project" value="UniProtKB-KW"/>
</dbReference>
<evidence type="ECO:0000256" key="1">
    <source>
        <dbReference type="ARBA" id="ARBA00006620"/>
    </source>
</evidence>
<dbReference type="SUPFAM" id="SSF54786">
    <property type="entry name" value="YcfA/nrd intein domain"/>
    <property type="match status" value="1"/>
</dbReference>
<keyword evidence="4" id="KW-0255">Endonuclease</keyword>
<organism evidence="8 9">
    <name type="scientific">Heliomicrobium undosum</name>
    <dbReference type="NCBI Taxonomy" id="121734"/>
    <lineage>
        <taxon>Bacteria</taxon>
        <taxon>Bacillati</taxon>
        <taxon>Bacillota</taxon>
        <taxon>Clostridia</taxon>
        <taxon>Eubacteriales</taxon>
        <taxon>Heliobacteriaceae</taxon>
        <taxon>Heliomicrobium</taxon>
    </lineage>
</organism>
<proteinExistence type="inferred from homology"/>
<dbReference type="RefSeq" id="WP_161255094.1">
    <property type="nucleotide sequence ID" value="NZ_WXEY01000002.1"/>
</dbReference>
<sequence length="79" mass="8377">MSGRLPTVSGLDVARVLSRDGFTPVRQKGSHLRLVKAGAGELFAVTVPGNQKDLKKGTLMGILQQAGLSKDEFLELLSA</sequence>
<evidence type="ECO:0000256" key="7">
    <source>
        <dbReference type="ARBA" id="ARBA00023016"/>
    </source>
</evidence>
<dbReference type="InterPro" id="IPR038570">
    <property type="entry name" value="HicA_sf"/>
</dbReference>
<comment type="caution">
    <text evidence="8">The sequence shown here is derived from an EMBL/GenBank/DDBJ whole genome shotgun (WGS) entry which is preliminary data.</text>
</comment>
<keyword evidence="5" id="KW-0378">Hydrolase</keyword>
<keyword evidence="7" id="KW-0346">Stress response</keyword>
<evidence type="ECO:0000256" key="3">
    <source>
        <dbReference type="ARBA" id="ARBA00022722"/>
    </source>
</evidence>
<evidence type="ECO:0000256" key="5">
    <source>
        <dbReference type="ARBA" id="ARBA00022801"/>
    </source>
</evidence>
<keyword evidence="3" id="KW-0540">Nuclease</keyword>
<evidence type="ECO:0000256" key="6">
    <source>
        <dbReference type="ARBA" id="ARBA00022884"/>
    </source>
</evidence>
<evidence type="ECO:0000256" key="2">
    <source>
        <dbReference type="ARBA" id="ARBA00022649"/>
    </source>
</evidence>
<evidence type="ECO:0000313" key="9">
    <source>
        <dbReference type="Proteomes" id="UP000463470"/>
    </source>
</evidence>
<evidence type="ECO:0000256" key="4">
    <source>
        <dbReference type="ARBA" id="ARBA00022759"/>
    </source>
</evidence>
<dbReference type="Proteomes" id="UP000463470">
    <property type="component" value="Unassembled WGS sequence"/>
</dbReference>
<keyword evidence="9" id="KW-1185">Reference proteome</keyword>
<dbReference type="Gene3D" id="3.30.920.30">
    <property type="entry name" value="Hypothetical protein"/>
    <property type="match status" value="1"/>
</dbReference>
<keyword evidence="2" id="KW-1277">Toxin-antitoxin system</keyword>
<evidence type="ECO:0000313" key="8">
    <source>
        <dbReference type="EMBL" id="MZP28772.1"/>
    </source>
</evidence>
<dbReference type="OrthoDB" id="121656at2"/>
<accession>A0A845KY91</accession>